<dbReference type="InterPro" id="IPR011990">
    <property type="entry name" value="TPR-like_helical_dom_sf"/>
</dbReference>
<dbReference type="Gene3D" id="1.25.40.10">
    <property type="entry name" value="Tetratricopeptide repeat domain"/>
    <property type="match status" value="1"/>
</dbReference>
<keyword evidence="3" id="KW-1185">Reference proteome</keyword>
<sequence>MATSQKSPWKPTIPEGEIWQSLPPAISSSAAANLTPEEITNLNLDPTTPNATKLTLLEQALTQKLQSLENAAKPIPLYEKDHPTWQSLKSALFHINRGTGDVEKQESLLLEQVNHPGPKGKDLAALQNLAGLYEEKGGYEKAERLARETVPALREHPVLGRDSPQVLGSLRILIKALAGQGKIGEAEEVIREAEGSIENLAGGQFEEHQQEERDALEKVVAGLKK</sequence>
<dbReference type="AlphaFoldDB" id="A0A5N6ES14"/>
<name>A0A5N6ES14_9EURO</name>
<proteinExistence type="predicted"/>
<dbReference type="EMBL" id="ML733429">
    <property type="protein sequence ID" value="KAB8220396.1"/>
    <property type="molecule type" value="Genomic_DNA"/>
</dbReference>
<evidence type="ECO:0000313" key="2">
    <source>
        <dbReference type="EMBL" id="KAB8220396.1"/>
    </source>
</evidence>
<evidence type="ECO:0000313" key="3">
    <source>
        <dbReference type="Proteomes" id="UP000326799"/>
    </source>
</evidence>
<dbReference type="Proteomes" id="UP000326799">
    <property type="component" value="Unassembled WGS sequence"/>
</dbReference>
<evidence type="ECO:0000256" key="1">
    <source>
        <dbReference type="SAM" id="MobiDB-lite"/>
    </source>
</evidence>
<gene>
    <name evidence="2" type="ORF">BDV33DRAFT_230920</name>
</gene>
<organism evidence="2 3">
    <name type="scientific">Aspergillus novoparasiticus</name>
    <dbReference type="NCBI Taxonomy" id="986946"/>
    <lineage>
        <taxon>Eukaryota</taxon>
        <taxon>Fungi</taxon>
        <taxon>Dikarya</taxon>
        <taxon>Ascomycota</taxon>
        <taxon>Pezizomycotina</taxon>
        <taxon>Eurotiomycetes</taxon>
        <taxon>Eurotiomycetidae</taxon>
        <taxon>Eurotiales</taxon>
        <taxon>Aspergillaceae</taxon>
        <taxon>Aspergillus</taxon>
        <taxon>Aspergillus subgen. Circumdati</taxon>
    </lineage>
</organism>
<protein>
    <submittedName>
        <fullName evidence="2">Uncharacterized protein</fullName>
    </submittedName>
</protein>
<feature type="compositionally biased region" description="Basic and acidic residues" evidence="1">
    <location>
        <begin position="205"/>
        <end position="217"/>
    </location>
</feature>
<reference evidence="2 3" key="1">
    <citation type="submission" date="2019-04" db="EMBL/GenBank/DDBJ databases">
        <title>Fungal friends and foes A comparative genomics study of 23 Aspergillus species from section Flavi.</title>
        <authorList>
            <consortium name="DOE Joint Genome Institute"/>
            <person name="Kjaerbolling I."/>
            <person name="Vesth T.C."/>
            <person name="Frisvad J.C."/>
            <person name="Nybo J.L."/>
            <person name="Theobald S."/>
            <person name="Kildgaard S."/>
            <person name="Petersen T.I."/>
            <person name="Kuo A."/>
            <person name="Sato A."/>
            <person name="Lyhne E.K."/>
            <person name="Kogle M.E."/>
            <person name="Wiebenga A."/>
            <person name="Kun R.S."/>
            <person name="Lubbers R.J."/>
            <person name="Makela M.R."/>
            <person name="Barry K."/>
            <person name="Chovatia M."/>
            <person name="Clum A."/>
            <person name="Daum C."/>
            <person name="Haridas S."/>
            <person name="He G."/>
            <person name="LaButti K."/>
            <person name="Lipzen A."/>
            <person name="Mondo S."/>
            <person name="Pangilinan J."/>
            <person name="Riley R."/>
            <person name="Salamov A."/>
            <person name="Simmons B.A."/>
            <person name="Magnuson J.K."/>
            <person name="Henrissat B."/>
            <person name="Mortensen U.H."/>
            <person name="Larsen T.O."/>
            <person name="De vries R.P."/>
            <person name="Grigoriev I.V."/>
            <person name="Machida M."/>
            <person name="Baker S.E."/>
            <person name="Andersen M.R."/>
        </authorList>
    </citation>
    <scope>NUCLEOTIDE SEQUENCE [LARGE SCALE GENOMIC DNA]</scope>
    <source>
        <strain evidence="2 3">CBS 126849</strain>
    </source>
</reference>
<feature type="region of interest" description="Disordered" evidence="1">
    <location>
        <begin position="203"/>
        <end position="225"/>
    </location>
</feature>
<dbReference type="SUPFAM" id="SSF48452">
    <property type="entry name" value="TPR-like"/>
    <property type="match status" value="1"/>
</dbReference>
<accession>A0A5N6ES14</accession>